<feature type="domain" description="PKD/Chitinase" evidence="2">
    <location>
        <begin position="1547"/>
        <end position="1635"/>
    </location>
</feature>
<protein>
    <recommendedName>
        <fullName evidence="6">PKD domain-containing protein</fullName>
    </recommendedName>
</protein>
<dbReference type="SMART" id="SM00409">
    <property type="entry name" value="IG"/>
    <property type="match status" value="4"/>
</dbReference>
<evidence type="ECO:0000259" key="3">
    <source>
        <dbReference type="SMART" id="SM00409"/>
    </source>
</evidence>
<dbReference type="Pfam" id="PF22352">
    <property type="entry name" value="K319L-like_PKD"/>
    <property type="match status" value="7"/>
</dbReference>
<dbReference type="PROSITE" id="PS51257">
    <property type="entry name" value="PROKAR_LIPOPROTEIN"/>
    <property type="match status" value="1"/>
</dbReference>
<comment type="caution">
    <text evidence="4">The sequence shown here is derived from an EMBL/GenBank/DDBJ whole genome shotgun (WGS) entry which is preliminary data.</text>
</comment>
<dbReference type="InterPro" id="IPR013783">
    <property type="entry name" value="Ig-like_fold"/>
</dbReference>
<evidence type="ECO:0000256" key="1">
    <source>
        <dbReference type="SAM" id="SignalP"/>
    </source>
</evidence>
<feature type="domain" description="Immunoglobulin" evidence="3">
    <location>
        <begin position="1257"/>
        <end position="1347"/>
    </location>
</feature>
<dbReference type="SMART" id="SM00089">
    <property type="entry name" value="PKD"/>
    <property type="match status" value="6"/>
</dbReference>
<dbReference type="InterPro" id="IPR035986">
    <property type="entry name" value="PKD_dom_sf"/>
</dbReference>
<feature type="domain" description="Immunoglobulin" evidence="3">
    <location>
        <begin position="978"/>
        <end position="1068"/>
    </location>
</feature>
<dbReference type="SUPFAM" id="SSF49299">
    <property type="entry name" value="PKD domain"/>
    <property type="match status" value="5"/>
</dbReference>
<dbReference type="Gene3D" id="2.120.10.30">
    <property type="entry name" value="TolB, C-terminal domain"/>
    <property type="match status" value="1"/>
</dbReference>
<evidence type="ECO:0000313" key="5">
    <source>
        <dbReference type="Proteomes" id="UP000002985"/>
    </source>
</evidence>
<dbReference type="InterPro" id="IPR011042">
    <property type="entry name" value="6-blade_b-propeller_TolB-like"/>
</dbReference>
<dbReference type="eggNOG" id="COG3055">
    <property type="taxonomic scope" value="Bacteria"/>
</dbReference>
<feature type="domain" description="Immunoglobulin" evidence="3">
    <location>
        <begin position="602"/>
        <end position="692"/>
    </location>
</feature>
<gene>
    <name evidence="4" type="ORF">KSU1_D0514</name>
</gene>
<dbReference type="Gene3D" id="2.60.40.10">
    <property type="entry name" value="Immunoglobulins"/>
    <property type="match status" value="7"/>
</dbReference>
<evidence type="ECO:0000313" key="4">
    <source>
        <dbReference type="EMBL" id="GAB63823.1"/>
    </source>
</evidence>
<sequence>MFFASSRKNLFACSMILAGLITFLSCIKNSATLAQDNAVYIDQARTIETRYLGILDPAGLSFSSKAGIFLIVDHSKLAQSSSDLSSDITIITPTEDLVGSVRIADYIHDPINMTFDKKASRLLIFQSDTNTLVEIKAGSDGYLDPDTITKFDAQKFGLQNPQGMTVDPVHGHLFILDSAVPEIVHIRPHPLRGFHNAKISRIHLEQIEKSDLRGIALNPVNGHLSILNFYERMLYEFTRKGKLVARRDVSEFGLQDPQGMVFAPSGDLTDDPSQTSLYIANCSLTGKGVQKTQSSDDRGKKEEQGYGNIIELSLTQPPVVAATSNATLVRTIDTSRFSPPSPDPSGITYLPSSNRLLMCDGEVEEMSIFAGANLFETSLTGNLLDTLSTMPFSDEPTGITINPANRHLFISDDVERKVFELNPGPDGKYDTSDDRLTSFDTRPFGSTDPEGIAYDTSQGVLFIADGLNREVYRVAPGNNSVFDGISPSGDDQVTHFDTLSIGVDDPEGIEYNPDNNRLYLVGKPATQLAELTKTGALTQMFDISAANAKKPAGLAFAPGSLNANVRNIYIAARGVDNDSNPNENDGKVYEMSFTQTPPGNQRPTVSAGADQTITLPANASLNGTVSDDGLPNPPGAVTTTWSKVSGSGTVTFGNANAVDTTASFSAAGTYVLRLTANDSELNTGDDVTITVLDTTGGGTIDVRVSIGTDDAEESASGDMLLGSSDLEMVSTSSGNQKVGMRFTGINIPKDAAISNAYIQFKADEIHSDATSLIIQGEAANNATQFTSVDGNISSRPRTTAAVAWSPAAWLTKGEAGLNQRTPDISSVIQEIVSRAGWSSGNSLVIIITGTGRRVAKSYNGDQAGAPLLHVVYSTGGQTNQPPLVNAGQDQAVTLPASAALDGSVSDDGLPNPPGAVTTTWSKVSGPGTVTFGNANAIDTTASFSVAGTYVLRLTANDGGLNASDELSVIVSNTISNQPPTVNAGVDQSITLPDIATLDGTVTDDGLPNPPGTVTTTWSKVSGPGTVTFGNANAIDTTASFSAAGTYVLRLTANDSELNASDDVTITVLDTTGGGTIDVRVSIGTDDAEESASGDMLLGSSDLEMVSTSSGNQKVGMRFTGINIPKDAAISNAYIQFKADEIHSDATSLIIQGEAANNAAAFTSVDGNMSSRPRTTAAVSWSPAAWLIKKEVGLNQRTPNISSVIQEIVSRAGWSSGNSLVIIITGTGRRVAKSYNGDQAGAPLLHVVYSTGGQTNQPPLVNAGQDQAVTLPASAALDGSVSDDGLPNPPGAVTTTWSKVSGPGTVTFGNANAIDTTASFSEAGTYVLSLTADDGELSPSDEITIVVSNPIVNQPPTVDAGADQSITFPDSTILDGTVTDDGLPTGTVTTTWSVVSGTGTVTFADTSAVDTTASFSEAGMYVLSLTADDGELSPSDEITIEVIQPIINQPPTVDAGVEQLTVTLPDSATLDGTVTDDGLPTGTITTTWSVVSGTGTVSFGDANAVDTTASFSEAGTYVLSLTADDGELSPSDEITIVVSNPIVNQPPTVNAGADQSITLPNTAILNGTVSDDGLPNPPGTVTTIWSMVSGPGTVTFGEANAVDTTASFSAAGSYVLKLTADDNELNTSAEVSITVSD</sequence>
<feature type="domain" description="PKD/Chitinase" evidence="2">
    <location>
        <begin position="1259"/>
        <end position="1349"/>
    </location>
</feature>
<dbReference type="PANTHER" id="PTHR46182:SF2">
    <property type="entry name" value="FI19480P1"/>
    <property type="match status" value="1"/>
</dbReference>
<organism evidence="4 5">
    <name type="scientific">Candidatus Jettenia caeni</name>
    <dbReference type="NCBI Taxonomy" id="247490"/>
    <lineage>
        <taxon>Bacteria</taxon>
        <taxon>Pseudomonadati</taxon>
        <taxon>Planctomycetota</taxon>
        <taxon>Candidatus Brocadiia</taxon>
        <taxon>Candidatus Brocadiales</taxon>
        <taxon>Candidatus Brocadiaceae</taxon>
        <taxon>Candidatus Jettenia</taxon>
    </lineage>
</organism>
<dbReference type="Proteomes" id="UP000002985">
    <property type="component" value="Unassembled WGS sequence"/>
</dbReference>
<keyword evidence="1" id="KW-0732">Signal</keyword>
<dbReference type="GO" id="GO:0031410">
    <property type="term" value="C:cytoplasmic vesicle"/>
    <property type="evidence" value="ECO:0007669"/>
    <property type="project" value="TreeGrafter"/>
</dbReference>
<feature type="domain" description="PKD/Chitinase" evidence="2">
    <location>
        <begin position="604"/>
        <end position="694"/>
    </location>
</feature>
<reference evidence="4 5" key="1">
    <citation type="journal article" date="2012" name="FEBS Lett.">
        <title>Anammox organism KSU-1 expresses a NirK-type copper-containing nitrite reductase instead of a NirS-type with cytochrome cd1.</title>
        <authorList>
            <person name="Hira D."/>
            <person name="Toh H."/>
            <person name="Migita C.T."/>
            <person name="Okubo H."/>
            <person name="Nishiyama T."/>
            <person name="Hattori M."/>
            <person name="Furukawa K."/>
            <person name="Fujii T."/>
        </authorList>
    </citation>
    <scope>NUCLEOTIDE SEQUENCE [LARGE SCALE GENOMIC DNA]</scope>
</reference>
<feature type="signal peptide" evidence="1">
    <location>
        <begin position="1"/>
        <end position="34"/>
    </location>
</feature>
<accession>I3IQ28</accession>
<dbReference type="PANTHER" id="PTHR46182">
    <property type="entry name" value="FI19480P1"/>
    <property type="match status" value="1"/>
</dbReference>
<dbReference type="STRING" id="247490.KSU1_D0514"/>
<dbReference type="InterPro" id="IPR003599">
    <property type="entry name" value="Ig_sub"/>
</dbReference>
<proteinExistence type="predicted"/>
<evidence type="ECO:0000259" key="2">
    <source>
        <dbReference type="SMART" id="SM00089"/>
    </source>
</evidence>
<dbReference type="CDD" id="cd00146">
    <property type="entry name" value="PKD"/>
    <property type="match status" value="1"/>
</dbReference>
<dbReference type="InterPro" id="IPR022409">
    <property type="entry name" value="PKD/Chitinase_dom"/>
</dbReference>
<dbReference type="GO" id="GO:0016020">
    <property type="term" value="C:membrane"/>
    <property type="evidence" value="ECO:0007669"/>
    <property type="project" value="TreeGrafter"/>
</dbReference>
<dbReference type="SUPFAM" id="SSF63825">
    <property type="entry name" value="YWTD domain"/>
    <property type="match status" value="2"/>
</dbReference>
<dbReference type="InterPro" id="IPR029865">
    <property type="entry name" value="KIAA0319-like"/>
</dbReference>
<feature type="domain" description="PKD/Chitinase" evidence="2">
    <location>
        <begin position="1451"/>
        <end position="1540"/>
    </location>
</feature>
<dbReference type="eggNOG" id="COG3204">
    <property type="taxonomic scope" value="Bacteria"/>
</dbReference>
<feature type="domain" description="PKD/Chitinase" evidence="2">
    <location>
        <begin position="980"/>
        <end position="1070"/>
    </location>
</feature>
<feature type="domain" description="Immunoglobulin" evidence="3">
    <location>
        <begin position="881"/>
        <end position="971"/>
    </location>
</feature>
<evidence type="ECO:0008006" key="6">
    <source>
        <dbReference type="Google" id="ProtNLM"/>
    </source>
</evidence>
<keyword evidence="5" id="KW-1185">Reference proteome</keyword>
<feature type="chain" id="PRO_5003671318" description="PKD domain-containing protein" evidence="1">
    <location>
        <begin position="35"/>
        <end position="1636"/>
    </location>
</feature>
<name>I3IQ28_9BACT</name>
<feature type="domain" description="PKD/Chitinase" evidence="2">
    <location>
        <begin position="883"/>
        <end position="973"/>
    </location>
</feature>
<dbReference type="EMBL" id="BAFH01000004">
    <property type="protein sequence ID" value="GAB63823.1"/>
    <property type="molecule type" value="Genomic_DNA"/>
</dbReference>